<evidence type="ECO:0000259" key="2">
    <source>
        <dbReference type="Pfam" id="PF01683"/>
    </source>
</evidence>
<comment type="caution">
    <text evidence="3">The sequence shown here is derived from an EMBL/GenBank/DDBJ whole genome shotgun (WGS) entry which is preliminary data.</text>
</comment>
<accession>A0AA39HS74</accession>
<dbReference type="AlphaFoldDB" id="A0AA39HS74"/>
<dbReference type="InterPro" id="IPR006149">
    <property type="entry name" value="EB_dom"/>
</dbReference>
<protein>
    <recommendedName>
        <fullName evidence="2">EB domain-containing protein</fullName>
    </recommendedName>
</protein>
<dbReference type="EMBL" id="JAUCMV010000003">
    <property type="protein sequence ID" value="KAK0411100.1"/>
    <property type="molecule type" value="Genomic_DNA"/>
</dbReference>
<organism evidence="3 4">
    <name type="scientific">Steinernema hermaphroditum</name>
    <dbReference type="NCBI Taxonomy" id="289476"/>
    <lineage>
        <taxon>Eukaryota</taxon>
        <taxon>Metazoa</taxon>
        <taxon>Ecdysozoa</taxon>
        <taxon>Nematoda</taxon>
        <taxon>Chromadorea</taxon>
        <taxon>Rhabditida</taxon>
        <taxon>Tylenchina</taxon>
        <taxon>Panagrolaimomorpha</taxon>
        <taxon>Strongyloidoidea</taxon>
        <taxon>Steinernematidae</taxon>
        <taxon>Steinernema</taxon>
    </lineage>
</organism>
<dbReference type="Pfam" id="PF01683">
    <property type="entry name" value="EB"/>
    <property type="match status" value="1"/>
</dbReference>
<evidence type="ECO:0000313" key="3">
    <source>
        <dbReference type="EMBL" id="KAK0411100.1"/>
    </source>
</evidence>
<dbReference type="Proteomes" id="UP001175271">
    <property type="component" value="Unassembled WGS sequence"/>
</dbReference>
<feature type="chain" id="PRO_5041389673" description="EB domain-containing protein" evidence="1">
    <location>
        <begin position="18"/>
        <end position="233"/>
    </location>
</feature>
<sequence length="233" mass="25189">MLGLALRLTFYVASSAAAVLGPVGFLEASCCNVQYPCHLQYNWPSATVCECSSNQVLLGGMCYPVMSAHQPCLISEQCAAPTLGCINGVCTPVPVLPIECIQSQVLYGGICYNVVPLGARCVVDVQCFPRGRCSPQKRCEPLTPATCRNPGELLEVRQGRVVDCSREWCSPHFYCDHEARVCCAPPELVPGAPQVPTNSSSSRIALCSQMVQVSVLLTLFLIIECRLFDKSLP</sequence>
<proteinExistence type="predicted"/>
<keyword evidence="4" id="KW-1185">Reference proteome</keyword>
<keyword evidence="1" id="KW-0732">Signal</keyword>
<name>A0AA39HS74_9BILA</name>
<feature type="signal peptide" evidence="1">
    <location>
        <begin position="1"/>
        <end position="17"/>
    </location>
</feature>
<reference evidence="3" key="1">
    <citation type="submission" date="2023-06" db="EMBL/GenBank/DDBJ databases">
        <title>Genomic analysis of the entomopathogenic nematode Steinernema hermaphroditum.</title>
        <authorList>
            <person name="Schwarz E.M."/>
            <person name="Heppert J.K."/>
            <person name="Baniya A."/>
            <person name="Schwartz H.T."/>
            <person name="Tan C.-H."/>
            <person name="Antoshechkin I."/>
            <person name="Sternberg P.W."/>
            <person name="Goodrich-Blair H."/>
            <person name="Dillman A.R."/>
        </authorList>
    </citation>
    <scope>NUCLEOTIDE SEQUENCE</scope>
    <source>
        <strain evidence="3">PS9179</strain>
        <tissue evidence="3">Whole animal</tissue>
    </source>
</reference>
<feature type="domain" description="EB" evidence="2">
    <location>
        <begin position="51"/>
        <end position="91"/>
    </location>
</feature>
<evidence type="ECO:0000256" key="1">
    <source>
        <dbReference type="SAM" id="SignalP"/>
    </source>
</evidence>
<gene>
    <name evidence="3" type="ORF">QR680_005482</name>
</gene>
<evidence type="ECO:0000313" key="4">
    <source>
        <dbReference type="Proteomes" id="UP001175271"/>
    </source>
</evidence>